<feature type="transmembrane region" description="Helical" evidence="1">
    <location>
        <begin position="218"/>
        <end position="237"/>
    </location>
</feature>
<dbReference type="Proteomes" id="UP000218887">
    <property type="component" value="Unassembled WGS sequence"/>
</dbReference>
<keyword evidence="1" id="KW-0812">Transmembrane</keyword>
<dbReference type="GO" id="GO:0004497">
    <property type="term" value="F:monooxygenase activity"/>
    <property type="evidence" value="ECO:0007669"/>
    <property type="project" value="UniProtKB-KW"/>
</dbReference>
<dbReference type="RefSeq" id="WP_095654253.1">
    <property type="nucleotide sequence ID" value="NZ_NPOA01000002.1"/>
</dbReference>
<feature type="transmembrane region" description="Helical" evidence="1">
    <location>
        <begin position="43"/>
        <end position="63"/>
    </location>
</feature>
<dbReference type="OrthoDB" id="875405at2"/>
<accession>A0A2A2IHC6</accession>
<feature type="transmembrane region" description="Helical" evidence="1">
    <location>
        <begin position="12"/>
        <end position="31"/>
    </location>
</feature>
<keyword evidence="2" id="KW-0560">Oxidoreductase</keyword>
<evidence type="ECO:0000313" key="3">
    <source>
        <dbReference type="Proteomes" id="UP000218887"/>
    </source>
</evidence>
<keyword evidence="1" id="KW-0472">Membrane</keyword>
<keyword evidence="2" id="KW-0503">Monooxygenase</keyword>
<organism evidence="2 3">
    <name type="scientific">Virgibacillus profundi</name>
    <dbReference type="NCBI Taxonomy" id="2024555"/>
    <lineage>
        <taxon>Bacteria</taxon>
        <taxon>Bacillati</taxon>
        <taxon>Bacillota</taxon>
        <taxon>Bacilli</taxon>
        <taxon>Bacillales</taxon>
        <taxon>Bacillaceae</taxon>
        <taxon>Virgibacillus</taxon>
    </lineage>
</organism>
<comment type="caution">
    <text evidence="2">The sequence shown here is derived from an EMBL/GenBank/DDBJ whole genome shotgun (WGS) entry which is preliminary data.</text>
</comment>
<name>A0A2A2IHC6_9BACI</name>
<keyword evidence="3" id="KW-1185">Reference proteome</keyword>
<protein>
    <submittedName>
        <fullName evidence="2">Beta-carotene 15,15'-monooxygenase</fullName>
    </submittedName>
</protein>
<sequence length="347" mass="39841">MVLKKNFIRHGWLALLLLVLGSNIALYHTTFGVNILPENTNGVVIGSMFDLVLVSPILLIAWLRKWNWKLFIVTMASGLILVRFFIPMEFLAPFEAVTWIGFAIEGFLISLEILLIATLFKYLPGIIHSVKKNPLPVIFSFTDAVHEKVNDVPIIRVICSEILMFYYAFASWRKKPTVNNHNFTLHQKSSLVALQLMLVHAIIFETIGIHWWLHDKSLILSAVLLILNIYSVILLVADIQAVRLNPLRVTGKRMYISLGLMKRMKISWSDIEEVIEEPKILQKKPPKDTIEFIARDFEQVQPDVILKLKYPVEATLIMGIKKKYNQVAIRVDDPEKFKSVVKEKLSK</sequence>
<keyword evidence="1" id="KW-1133">Transmembrane helix</keyword>
<dbReference type="EMBL" id="NPOA01000002">
    <property type="protein sequence ID" value="PAV30922.1"/>
    <property type="molecule type" value="Genomic_DNA"/>
</dbReference>
<dbReference type="AlphaFoldDB" id="A0A2A2IHC6"/>
<feature type="transmembrane region" description="Helical" evidence="1">
    <location>
        <begin position="70"/>
        <end position="86"/>
    </location>
</feature>
<feature type="transmembrane region" description="Helical" evidence="1">
    <location>
        <begin position="191"/>
        <end position="212"/>
    </location>
</feature>
<feature type="transmembrane region" description="Helical" evidence="1">
    <location>
        <begin position="98"/>
        <end position="123"/>
    </location>
</feature>
<evidence type="ECO:0000256" key="1">
    <source>
        <dbReference type="SAM" id="Phobius"/>
    </source>
</evidence>
<proteinExistence type="predicted"/>
<reference evidence="2 3" key="1">
    <citation type="submission" date="2017-08" db="EMBL/GenBank/DDBJ databases">
        <title>Virgibacillus indicus sp. nov. and Virgibacillus profoundi sp. nov, two moderately halophilic bacteria isolated from marine sediment by using the Microfluidic Streak Plate.</title>
        <authorList>
            <person name="Xu B."/>
            <person name="Hu B."/>
            <person name="Wang J."/>
            <person name="Zhu Y."/>
            <person name="Huang L."/>
            <person name="Du W."/>
            <person name="Huang Y."/>
        </authorList>
    </citation>
    <scope>NUCLEOTIDE SEQUENCE [LARGE SCALE GENOMIC DNA]</scope>
    <source>
        <strain evidence="2 3">IO3-P3-H5</strain>
    </source>
</reference>
<evidence type="ECO:0000313" key="2">
    <source>
        <dbReference type="EMBL" id="PAV30922.1"/>
    </source>
</evidence>
<gene>
    <name evidence="2" type="ORF">CIL05_04195</name>
</gene>